<dbReference type="GO" id="GO:0032259">
    <property type="term" value="P:methylation"/>
    <property type="evidence" value="ECO:0007669"/>
    <property type="project" value="UniProtKB-KW"/>
</dbReference>
<dbReference type="SUPFAM" id="SSF53335">
    <property type="entry name" value="S-adenosyl-L-methionine-dependent methyltransferases"/>
    <property type="match status" value="1"/>
</dbReference>
<dbReference type="GO" id="GO:0008168">
    <property type="term" value="F:methyltransferase activity"/>
    <property type="evidence" value="ECO:0007669"/>
    <property type="project" value="UniProtKB-KW"/>
</dbReference>
<accession>A0ABP5VXL6</accession>
<comment type="caution">
    <text evidence="1">The sequence shown here is derived from an EMBL/GenBank/DDBJ whole genome shotgun (WGS) entry which is preliminary data.</text>
</comment>
<keyword evidence="1" id="KW-0808">Transferase</keyword>
<dbReference type="RefSeq" id="WP_344588551.1">
    <property type="nucleotide sequence ID" value="NZ_BAAARW010000006.1"/>
</dbReference>
<dbReference type="PIRSF" id="PIRSF017393">
    <property type="entry name" value="MTase_SAV2177"/>
    <property type="match status" value="1"/>
</dbReference>
<dbReference type="InterPro" id="IPR029063">
    <property type="entry name" value="SAM-dependent_MTases_sf"/>
</dbReference>
<keyword evidence="1" id="KW-0489">Methyltransferase</keyword>
<dbReference type="Gene3D" id="3.40.50.150">
    <property type="entry name" value="Vaccinia Virus protein VP39"/>
    <property type="match status" value="1"/>
</dbReference>
<name>A0ABP5VXL6_9ACTN</name>
<dbReference type="EMBL" id="BAAARW010000006">
    <property type="protein sequence ID" value="GAA2411683.1"/>
    <property type="molecule type" value="Genomic_DNA"/>
</dbReference>
<protein>
    <submittedName>
        <fullName evidence="1">SAM-dependent methyltransferase</fullName>
    </submittedName>
</protein>
<sequence length="278" mass="30645">MSGTDGADGLPAAAAVDMGLDRAHGARIYDYILGGKDNYDLDRAAGEATLQVWPSLRIHMQANRSFMHRVARYLAEEKGIRQFLDIGTGIPTSPNFHEVVQAVAPESRVVYVDNDPIVLAHARALLKGTSEGRTAYLEADMRAPEKIISAPELIDTLDLGKPLGLTLIAMVHFIEDDDEAYRVVKRMVDMLPSGSYFAAAVATDDFDPVVLARVQEVYHSHGESLRWRTLAQAEKFFEGLELEEPGVVQIHKWHPDPVAVGRINDKDIAMYGGIARKP</sequence>
<gene>
    <name evidence="1" type="ORF">GCM10010191_21290</name>
</gene>
<dbReference type="InterPro" id="IPR006764">
    <property type="entry name" value="SAM_dep_MeTrfase_SAV2177_type"/>
</dbReference>
<keyword evidence="2" id="KW-1185">Reference proteome</keyword>
<evidence type="ECO:0000313" key="2">
    <source>
        <dbReference type="Proteomes" id="UP001501231"/>
    </source>
</evidence>
<organism evidence="1 2">
    <name type="scientific">Actinomadura vinacea</name>
    <dbReference type="NCBI Taxonomy" id="115336"/>
    <lineage>
        <taxon>Bacteria</taxon>
        <taxon>Bacillati</taxon>
        <taxon>Actinomycetota</taxon>
        <taxon>Actinomycetes</taxon>
        <taxon>Streptosporangiales</taxon>
        <taxon>Thermomonosporaceae</taxon>
        <taxon>Actinomadura</taxon>
    </lineage>
</organism>
<dbReference type="Proteomes" id="UP001501231">
    <property type="component" value="Unassembled WGS sequence"/>
</dbReference>
<proteinExistence type="predicted"/>
<dbReference type="Pfam" id="PF04672">
    <property type="entry name" value="Methyltransf_19"/>
    <property type="match status" value="1"/>
</dbReference>
<evidence type="ECO:0000313" key="1">
    <source>
        <dbReference type="EMBL" id="GAA2411683.1"/>
    </source>
</evidence>
<reference evidence="2" key="1">
    <citation type="journal article" date="2019" name="Int. J. Syst. Evol. Microbiol.">
        <title>The Global Catalogue of Microorganisms (GCM) 10K type strain sequencing project: providing services to taxonomists for standard genome sequencing and annotation.</title>
        <authorList>
            <consortium name="The Broad Institute Genomics Platform"/>
            <consortium name="The Broad Institute Genome Sequencing Center for Infectious Disease"/>
            <person name="Wu L."/>
            <person name="Ma J."/>
        </authorList>
    </citation>
    <scope>NUCLEOTIDE SEQUENCE [LARGE SCALE GENOMIC DNA]</scope>
    <source>
        <strain evidence="2">JCM 3325</strain>
    </source>
</reference>